<protein>
    <submittedName>
        <fullName evidence="1">Uncharacterized protein</fullName>
    </submittedName>
</protein>
<proteinExistence type="predicted"/>
<comment type="caution">
    <text evidence="1">The sequence shown here is derived from an EMBL/GenBank/DDBJ whole genome shotgun (WGS) entry which is preliminary data.</text>
</comment>
<gene>
    <name evidence="1" type="ORF">O1611_g6720</name>
</gene>
<name>A0ACC2JHH4_9PEZI</name>
<dbReference type="EMBL" id="JAPUUL010001639">
    <property type="protein sequence ID" value="KAJ8126919.1"/>
    <property type="molecule type" value="Genomic_DNA"/>
</dbReference>
<evidence type="ECO:0000313" key="2">
    <source>
        <dbReference type="Proteomes" id="UP001153332"/>
    </source>
</evidence>
<reference evidence="1" key="1">
    <citation type="submission" date="2022-12" db="EMBL/GenBank/DDBJ databases">
        <title>Genome Sequence of Lasiodiplodia mahajangana.</title>
        <authorList>
            <person name="Buettner E."/>
        </authorList>
    </citation>
    <scope>NUCLEOTIDE SEQUENCE</scope>
    <source>
        <strain evidence="1">VT137</strain>
    </source>
</reference>
<keyword evidence="2" id="KW-1185">Reference proteome</keyword>
<accession>A0ACC2JHH4</accession>
<sequence length="354" mass="39071">MASIKPKYVLSLLSALGLLAQWGAMAANGTLLGLMITAWEGRFPDGSPMRTTWSGIWPLDYVIGLLVAFFYPVLNVIDLDSPAPVLLLTDLLLSLTVFSFMSLVQGQRSKGKGLLRYPAVWQLAWQFFGAATIMPIYLHSYMQTRASNDPALQIDQAHKLPFMAFWAVLTNLPLLLPGIMGASPFIIQLSIVVWFFLPLTTGFIQNHISTLFTCYRPSRANNSVALGYAIVGSVSATVHVLVGLWARSSPDMTWTRMYWPAYSAVQPGSNLILQGATLFCQYGHMSLRSSVTTLTMYTIGQHLFATGSSFETTRAGRRIVLLTTTLLFFGPGAAAAWLFYMLETETNKPVEMTK</sequence>
<organism evidence="1 2">
    <name type="scientific">Lasiodiplodia mahajangana</name>
    <dbReference type="NCBI Taxonomy" id="1108764"/>
    <lineage>
        <taxon>Eukaryota</taxon>
        <taxon>Fungi</taxon>
        <taxon>Dikarya</taxon>
        <taxon>Ascomycota</taxon>
        <taxon>Pezizomycotina</taxon>
        <taxon>Dothideomycetes</taxon>
        <taxon>Dothideomycetes incertae sedis</taxon>
        <taxon>Botryosphaeriales</taxon>
        <taxon>Botryosphaeriaceae</taxon>
        <taxon>Lasiodiplodia</taxon>
    </lineage>
</organism>
<dbReference type="Proteomes" id="UP001153332">
    <property type="component" value="Unassembled WGS sequence"/>
</dbReference>
<evidence type="ECO:0000313" key="1">
    <source>
        <dbReference type="EMBL" id="KAJ8126919.1"/>
    </source>
</evidence>